<comment type="caution">
    <text evidence="1">The sequence shown here is derived from an EMBL/GenBank/DDBJ whole genome shotgun (WGS) entry which is preliminary data.</text>
</comment>
<feature type="non-terminal residue" evidence="1">
    <location>
        <position position="143"/>
    </location>
</feature>
<evidence type="ECO:0000313" key="2">
    <source>
        <dbReference type="Proteomes" id="UP000789901"/>
    </source>
</evidence>
<evidence type="ECO:0000313" key="1">
    <source>
        <dbReference type="EMBL" id="CAG8821641.1"/>
    </source>
</evidence>
<keyword evidence="2" id="KW-1185">Reference proteome</keyword>
<dbReference type="Proteomes" id="UP000789901">
    <property type="component" value="Unassembled WGS sequence"/>
</dbReference>
<reference evidence="1 2" key="1">
    <citation type="submission" date="2021-06" db="EMBL/GenBank/DDBJ databases">
        <authorList>
            <person name="Kallberg Y."/>
            <person name="Tangrot J."/>
            <person name="Rosling A."/>
        </authorList>
    </citation>
    <scope>NUCLEOTIDE SEQUENCE [LARGE SCALE GENOMIC DNA]</scope>
    <source>
        <strain evidence="1 2">120-4 pot B 10/14</strain>
    </source>
</reference>
<dbReference type="EMBL" id="CAJVQB010034773">
    <property type="protein sequence ID" value="CAG8821641.1"/>
    <property type="molecule type" value="Genomic_DNA"/>
</dbReference>
<proteinExistence type="predicted"/>
<sequence length="143" mass="16666">MVCLDKISKAEQKELDQSLVFQCYLMYWNQSMVVLLWNLKDKVVENNNNLTWIESVNILTKLLYDQEKNNQEPLRREMVAKNFRLTLPENRSSKYLDKLDKNLAIECYIICGNQNSKPTAFKKDISLFVDLIGVSTEAIDALL</sequence>
<gene>
    <name evidence="1" type="ORF">GMARGA_LOCUS27878</name>
</gene>
<organism evidence="1 2">
    <name type="scientific">Gigaspora margarita</name>
    <dbReference type="NCBI Taxonomy" id="4874"/>
    <lineage>
        <taxon>Eukaryota</taxon>
        <taxon>Fungi</taxon>
        <taxon>Fungi incertae sedis</taxon>
        <taxon>Mucoromycota</taxon>
        <taxon>Glomeromycotina</taxon>
        <taxon>Glomeromycetes</taxon>
        <taxon>Diversisporales</taxon>
        <taxon>Gigasporaceae</taxon>
        <taxon>Gigaspora</taxon>
    </lineage>
</organism>
<name>A0ABN7W8C8_GIGMA</name>
<protein>
    <submittedName>
        <fullName evidence="1">973_t:CDS:1</fullName>
    </submittedName>
</protein>
<accession>A0ABN7W8C8</accession>